<organism evidence="1 2">
    <name type="scientific">Neisseria subflava</name>
    <dbReference type="NCBI Taxonomy" id="28449"/>
    <lineage>
        <taxon>Bacteria</taxon>
        <taxon>Pseudomonadati</taxon>
        <taxon>Pseudomonadota</taxon>
        <taxon>Betaproteobacteria</taxon>
        <taxon>Neisseriales</taxon>
        <taxon>Neisseriaceae</taxon>
        <taxon>Neisseria</taxon>
    </lineage>
</organism>
<dbReference type="EMBL" id="CP073118">
    <property type="protein sequence ID" value="UTG75726.1"/>
    <property type="molecule type" value="Genomic_DNA"/>
</dbReference>
<evidence type="ECO:0000313" key="2">
    <source>
        <dbReference type="Proteomes" id="UP001057336"/>
    </source>
</evidence>
<name>A0A9X9N706_NEISU</name>
<sequence length="53" mass="5375">MIDVFGVEAAYFGFAVVVVNIQPGVRIRTAVAGRGRLGGLLGGFGDAAPAQGR</sequence>
<dbReference type="Proteomes" id="UP001057336">
    <property type="component" value="Chromosome"/>
</dbReference>
<proteinExistence type="predicted"/>
<gene>
    <name evidence="1" type="ORF">KCG53_00825</name>
</gene>
<protein>
    <submittedName>
        <fullName evidence="1">Uncharacterized protein</fullName>
    </submittedName>
</protein>
<dbReference type="AlphaFoldDB" id="A0A9X9N706"/>
<reference evidence="1" key="1">
    <citation type="submission" date="2021-04" db="EMBL/GenBank/DDBJ databases">
        <title>Characterizing Neisseria spp. as novel respiratory pathobionts in bronchiectasis.</title>
        <authorList>
            <person name="Li L."/>
            <person name="Mac Aogain M."/>
            <person name="Xu T."/>
            <person name="Jaggi T.K."/>
            <person name="Chan L.Y."/>
            <person name="Keir H.R."/>
            <person name="Dicker A.J."/>
            <person name="Qu J."/>
            <person name="Liu Y."/>
            <person name="Chen H.S."/>
            <person name="Koh M.S."/>
            <person name="Ong T.H."/>
            <person name="Lim A.Y.H."/>
            <person name="Abisheganaden J."/>
            <person name="Low T.B."/>
            <person name="Oliver B.G."/>
            <person name="Tan N.S."/>
            <person name="Fang M."/>
            <person name="Chalmers J.D."/>
            <person name="Chotirmall S.H."/>
        </authorList>
    </citation>
    <scope>NUCLEOTIDE SEQUENCE</scope>
    <source>
        <strain evidence="1">CG0073</strain>
    </source>
</reference>
<accession>A0A9X9N706</accession>
<evidence type="ECO:0000313" key="1">
    <source>
        <dbReference type="EMBL" id="UTG75726.1"/>
    </source>
</evidence>